<dbReference type="Gene3D" id="3.60.21.10">
    <property type="match status" value="1"/>
</dbReference>
<evidence type="ECO:0000256" key="1">
    <source>
        <dbReference type="ARBA" id="ARBA00022723"/>
    </source>
</evidence>
<dbReference type="RefSeq" id="WP_162668425.1">
    <property type="nucleotide sequence ID" value="NZ_LR593886.1"/>
</dbReference>
<keyword evidence="1" id="KW-0479">Metal-binding</keyword>
<dbReference type="InterPro" id="IPR029052">
    <property type="entry name" value="Metallo-depent_PP-like"/>
</dbReference>
<feature type="region of interest" description="Disordered" evidence="3">
    <location>
        <begin position="1"/>
        <end position="21"/>
    </location>
</feature>
<proteinExistence type="predicted"/>
<sequence length="304" mass="32710">MLPSLAQPPSRGHRGLNLPPGPRGALGGRLARFVGRNWARLGYAYHVEPTWLAVNRVTLPVRGLPNALAGTRIAHLSDFHCGAHIPAGYLEGAVERTAEERADLIALTGDFIDRGPHHAPAAAKLFRHLKAPLGVFAVLGNHDFSVHTARGARRHPGLDRVISDALGSEGVNVLRNRSVRVERDGAGLLVAGVDDLWSGETDLGAAFGGTCENTPRVLLAHNPHTVEHLGEHRADVILSGHTHGGQINWPGVGRLLLNKNARRLAAGLYPVRDGHLYVNTGVGFGWRFRFGVRPELAVFTLQPA</sequence>
<evidence type="ECO:0000256" key="3">
    <source>
        <dbReference type="SAM" id="MobiDB-lite"/>
    </source>
</evidence>
<reference evidence="5 6" key="1">
    <citation type="submission" date="2019-05" db="EMBL/GenBank/DDBJ databases">
        <authorList>
            <consortium name="Science for Life Laboratories"/>
        </authorList>
    </citation>
    <scope>NUCLEOTIDE SEQUENCE [LARGE SCALE GENOMIC DNA]</scope>
    <source>
        <strain evidence="5">Soil9</strain>
    </source>
</reference>
<dbReference type="GO" id="GO:0009245">
    <property type="term" value="P:lipid A biosynthetic process"/>
    <property type="evidence" value="ECO:0007669"/>
    <property type="project" value="TreeGrafter"/>
</dbReference>
<dbReference type="PANTHER" id="PTHR31302">
    <property type="entry name" value="TRANSMEMBRANE PROTEIN WITH METALLOPHOSPHOESTERASE DOMAIN-RELATED"/>
    <property type="match status" value="1"/>
</dbReference>
<dbReference type="GO" id="GO:0008758">
    <property type="term" value="F:UDP-2,3-diacylglucosamine hydrolase activity"/>
    <property type="evidence" value="ECO:0007669"/>
    <property type="project" value="TreeGrafter"/>
</dbReference>
<dbReference type="InterPro" id="IPR004843">
    <property type="entry name" value="Calcineurin-like_PHP"/>
</dbReference>
<dbReference type="PANTHER" id="PTHR31302:SF31">
    <property type="entry name" value="PHOSPHODIESTERASE YAEI"/>
    <property type="match status" value="1"/>
</dbReference>
<accession>A0A6P2CXW6</accession>
<organism evidence="5 6">
    <name type="scientific">Gemmata massiliana</name>
    <dbReference type="NCBI Taxonomy" id="1210884"/>
    <lineage>
        <taxon>Bacteria</taxon>
        <taxon>Pseudomonadati</taxon>
        <taxon>Planctomycetota</taxon>
        <taxon>Planctomycetia</taxon>
        <taxon>Gemmatales</taxon>
        <taxon>Gemmataceae</taxon>
        <taxon>Gemmata</taxon>
    </lineage>
</organism>
<dbReference type="GO" id="GO:0016020">
    <property type="term" value="C:membrane"/>
    <property type="evidence" value="ECO:0007669"/>
    <property type="project" value="GOC"/>
</dbReference>
<dbReference type="InterPro" id="IPR051158">
    <property type="entry name" value="Metallophosphoesterase_sf"/>
</dbReference>
<dbReference type="SUPFAM" id="SSF56300">
    <property type="entry name" value="Metallo-dependent phosphatases"/>
    <property type="match status" value="1"/>
</dbReference>
<dbReference type="Pfam" id="PF00149">
    <property type="entry name" value="Metallophos"/>
    <property type="match status" value="1"/>
</dbReference>
<dbReference type="EMBL" id="LR593886">
    <property type="protein sequence ID" value="VTR93749.1"/>
    <property type="molecule type" value="Genomic_DNA"/>
</dbReference>
<dbReference type="AlphaFoldDB" id="A0A6P2CXW6"/>
<gene>
    <name evidence="5" type="ORF">SOIL9_39650</name>
</gene>
<dbReference type="GO" id="GO:0046872">
    <property type="term" value="F:metal ion binding"/>
    <property type="evidence" value="ECO:0007669"/>
    <property type="project" value="UniProtKB-KW"/>
</dbReference>
<protein>
    <recommendedName>
        <fullName evidence="4">Calcineurin-like phosphoesterase domain-containing protein</fullName>
    </recommendedName>
</protein>
<keyword evidence="2" id="KW-0378">Hydrolase</keyword>
<dbReference type="Proteomes" id="UP000464178">
    <property type="component" value="Chromosome"/>
</dbReference>
<keyword evidence="6" id="KW-1185">Reference proteome</keyword>
<evidence type="ECO:0000313" key="6">
    <source>
        <dbReference type="Proteomes" id="UP000464178"/>
    </source>
</evidence>
<name>A0A6P2CXW6_9BACT</name>
<dbReference type="KEGG" id="gms:SOIL9_39650"/>
<evidence type="ECO:0000313" key="5">
    <source>
        <dbReference type="EMBL" id="VTR93749.1"/>
    </source>
</evidence>
<dbReference type="CDD" id="cd07385">
    <property type="entry name" value="MPP_YkuE_C"/>
    <property type="match status" value="1"/>
</dbReference>
<evidence type="ECO:0000259" key="4">
    <source>
        <dbReference type="Pfam" id="PF00149"/>
    </source>
</evidence>
<evidence type="ECO:0000256" key="2">
    <source>
        <dbReference type="ARBA" id="ARBA00022801"/>
    </source>
</evidence>
<feature type="domain" description="Calcineurin-like phosphoesterase" evidence="4">
    <location>
        <begin position="72"/>
        <end position="244"/>
    </location>
</feature>